<dbReference type="Proteomes" id="UP000198851">
    <property type="component" value="Unassembled WGS sequence"/>
</dbReference>
<dbReference type="SUPFAM" id="SSF81342">
    <property type="entry name" value="Transmembrane di-heme cytochromes"/>
    <property type="match status" value="1"/>
</dbReference>
<evidence type="ECO:0000313" key="16">
    <source>
        <dbReference type="Proteomes" id="UP000198851"/>
    </source>
</evidence>
<evidence type="ECO:0000256" key="3">
    <source>
        <dbReference type="ARBA" id="ARBA00022448"/>
    </source>
</evidence>
<proteinExistence type="inferred from homology"/>
<evidence type="ECO:0000256" key="4">
    <source>
        <dbReference type="ARBA" id="ARBA00022475"/>
    </source>
</evidence>
<dbReference type="InterPro" id="IPR011577">
    <property type="entry name" value="Cyt_b561_bac/Ni-Hgenase"/>
</dbReference>
<keyword evidence="7" id="KW-0479">Metal-binding</keyword>
<evidence type="ECO:0000256" key="9">
    <source>
        <dbReference type="ARBA" id="ARBA00022989"/>
    </source>
</evidence>
<organism evidence="15 16">
    <name type="scientific">Shimia haliotis</name>
    <dbReference type="NCBI Taxonomy" id="1280847"/>
    <lineage>
        <taxon>Bacteria</taxon>
        <taxon>Pseudomonadati</taxon>
        <taxon>Pseudomonadota</taxon>
        <taxon>Alphaproteobacteria</taxon>
        <taxon>Rhodobacterales</taxon>
        <taxon>Roseobacteraceae</taxon>
    </lineage>
</organism>
<evidence type="ECO:0000256" key="2">
    <source>
        <dbReference type="ARBA" id="ARBA00004651"/>
    </source>
</evidence>
<dbReference type="GO" id="GO:0005886">
    <property type="term" value="C:plasma membrane"/>
    <property type="evidence" value="ECO:0007669"/>
    <property type="project" value="UniProtKB-SubCell"/>
</dbReference>
<evidence type="ECO:0000256" key="1">
    <source>
        <dbReference type="ARBA" id="ARBA00001970"/>
    </source>
</evidence>
<sequence length="176" mass="18819">MAQEITGYDRVSRYNHWVVAVLMIGLLASGLALDMFLADAAKGPVRNVHKAVGVIVLVLGVWRVGWRLMQGFAAPLHKDWQAKAAHWAHVILLVGIVVMPVSGVVMSYFGGHSIGVFGLFTIPAGPKIAVLNEIGGAVHSVMGKVMIATVLLHVVGAIKHVVIDRDGTMARMTRGV</sequence>
<evidence type="ECO:0000256" key="10">
    <source>
        <dbReference type="ARBA" id="ARBA00023004"/>
    </source>
</evidence>
<keyword evidence="6 13" id="KW-0812">Transmembrane</keyword>
<dbReference type="EMBL" id="FOSZ01000001">
    <property type="protein sequence ID" value="SFK57736.1"/>
    <property type="molecule type" value="Genomic_DNA"/>
</dbReference>
<feature type="domain" description="Cytochrome b561 bacterial/Ni-hydrogenase" evidence="14">
    <location>
        <begin position="8"/>
        <end position="175"/>
    </location>
</feature>
<comment type="similarity">
    <text evidence="12">Belongs to the cytochrome b561 family.</text>
</comment>
<evidence type="ECO:0000256" key="12">
    <source>
        <dbReference type="ARBA" id="ARBA00037975"/>
    </source>
</evidence>
<dbReference type="GO" id="GO:0020037">
    <property type="term" value="F:heme binding"/>
    <property type="evidence" value="ECO:0007669"/>
    <property type="project" value="TreeGrafter"/>
</dbReference>
<keyword evidence="11 13" id="KW-0472">Membrane</keyword>
<name>A0A1I4AQ05_9RHOB</name>
<evidence type="ECO:0000256" key="7">
    <source>
        <dbReference type="ARBA" id="ARBA00022723"/>
    </source>
</evidence>
<keyword evidence="10" id="KW-0408">Iron</keyword>
<dbReference type="InterPro" id="IPR052168">
    <property type="entry name" value="Cytochrome_b561_oxidase"/>
</dbReference>
<reference evidence="16" key="1">
    <citation type="submission" date="2016-10" db="EMBL/GenBank/DDBJ databases">
        <authorList>
            <person name="Varghese N."/>
            <person name="Submissions S."/>
        </authorList>
    </citation>
    <scope>NUCLEOTIDE SEQUENCE [LARGE SCALE GENOMIC DNA]</scope>
    <source>
        <strain evidence="16">DSM 28453</strain>
    </source>
</reference>
<evidence type="ECO:0000256" key="5">
    <source>
        <dbReference type="ARBA" id="ARBA00022617"/>
    </source>
</evidence>
<keyword evidence="5" id="KW-0349">Heme</keyword>
<comment type="cofactor">
    <cofactor evidence="1">
        <name>heme b</name>
        <dbReference type="ChEBI" id="CHEBI:60344"/>
    </cofactor>
</comment>
<keyword evidence="16" id="KW-1185">Reference proteome</keyword>
<dbReference type="Gene3D" id="1.20.950.20">
    <property type="entry name" value="Transmembrane di-heme cytochromes, Chain C"/>
    <property type="match status" value="1"/>
</dbReference>
<dbReference type="GO" id="GO:0022904">
    <property type="term" value="P:respiratory electron transport chain"/>
    <property type="evidence" value="ECO:0007669"/>
    <property type="project" value="InterPro"/>
</dbReference>
<feature type="transmembrane region" description="Helical" evidence="13">
    <location>
        <begin position="87"/>
        <end position="109"/>
    </location>
</feature>
<evidence type="ECO:0000313" key="15">
    <source>
        <dbReference type="EMBL" id="SFK57736.1"/>
    </source>
</evidence>
<dbReference type="PANTHER" id="PTHR30529:SF7">
    <property type="entry name" value="CYTOCHROME B561 BACTERIAL_NI-HYDROGENASE DOMAIN-CONTAINING PROTEIN"/>
    <property type="match status" value="1"/>
</dbReference>
<evidence type="ECO:0000256" key="6">
    <source>
        <dbReference type="ARBA" id="ARBA00022692"/>
    </source>
</evidence>
<protein>
    <submittedName>
        <fullName evidence="15">Cytochrome b561</fullName>
    </submittedName>
</protein>
<evidence type="ECO:0000256" key="11">
    <source>
        <dbReference type="ARBA" id="ARBA00023136"/>
    </source>
</evidence>
<keyword evidence="8" id="KW-0249">Electron transport</keyword>
<feature type="transmembrane region" description="Helical" evidence="13">
    <location>
        <begin position="17"/>
        <end position="36"/>
    </location>
</feature>
<keyword evidence="4" id="KW-1003">Cell membrane</keyword>
<dbReference type="AlphaFoldDB" id="A0A1I4AQ05"/>
<dbReference type="RefSeq" id="WP_093319765.1">
    <property type="nucleotide sequence ID" value="NZ_FOSZ01000001.1"/>
</dbReference>
<dbReference type="Pfam" id="PF01292">
    <property type="entry name" value="Ni_hydr_CYTB"/>
    <property type="match status" value="1"/>
</dbReference>
<feature type="transmembrane region" description="Helical" evidence="13">
    <location>
        <begin position="48"/>
        <end position="66"/>
    </location>
</feature>
<dbReference type="STRING" id="1280847.SAMN04488036_101482"/>
<feature type="transmembrane region" description="Helical" evidence="13">
    <location>
        <begin position="141"/>
        <end position="162"/>
    </location>
</feature>
<keyword evidence="9 13" id="KW-1133">Transmembrane helix</keyword>
<gene>
    <name evidence="15" type="ORF">SAMN04488036_101482</name>
</gene>
<keyword evidence="3" id="KW-0813">Transport</keyword>
<comment type="subcellular location">
    <subcellularLocation>
        <location evidence="2">Cell membrane</location>
        <topology evidence="2">Multi-pass membrane protein</topology>
    </subcellularLocation>
</comment>
<evidence type="ECO:0000259" key="14">
    <source>
        <dbReference type="Pfam" id="PF01292"/>
    </source>
</evidence>
<dbReference type="InterPro" id="IPR016174">
    <property type="entry name" value="Di-haem_cyt_TM"/>
</dbReference>
<evidence type="ECO:0000256" key="8">
    <source>
        <dbReference type="ARBA" id="ARBA00022982"/>
    </source>
</evidence>
<dbReference type="GO" id="GO:0046872">
    <property type="term" value="F:metal ion binding"/>
    <property type="evidence" value="ECO:0007669"/>
    <property type="project" value="UniProtKB-KW"/>
</dbReference>
<dbReference type="PANTHER" id="PTHR30529">
    <property type="entry name" value="CYTOCHROME B561"/>
    <property type="match status" value="1"/>
</dbReference>
<accession>A0A1I4AQ05</accession>
<dbReference type="GO" id="GO:0009055">
    <property type="term" value="F:electron transfer activity"/>
    <property type="evidence" value="ECO:0007669"/>
    <property type="project" value="InterPro"/>
</dbReference>
<dbReference type="OrthoDB" id="8156287at2"/>
<evidence type="ECO:0000256" key="13">
    <source>
        <dbReference type="SAM" id="Phobius"/>
    </source>
</evidence>